<evidence type="ECO:0000313" key="2">
    <source>
        <dbReference type="Proteomes" id="UP000697802"/>
    </source>
</evidence>
<name>A0ABX0GLF7_9GAMM</name>
<gene>
    <name evidence="1" type="ORF">C5471_15560</name>
</gene>
<accession>A0ABX0GLF7</accession>
<protein>
    <recommendedName>
        <fullName evidence="3">Type VI secretion system tip protein VgrG</fullName>
    </recommendedName>
</protein>
<proteinExistence type="predicted"/>
<dbReference type="Gene3D" id="2.30.110.50">
    <property type="match status" value="1"/>
</dbReference>
<evidence type="ECO:0000313" key="1">
    <source>
        <dbReference type="EMBL" id="NHB89036.1"/>
    </source>
</evidence>
<reference evidence="1 2" key="1">
    <citation type="submission" date="2018-02" db="EMBL/GenBank/DDBJ databases">
        <authorList>
            <person name="Machado R.A."/>
        </authorList>
    </citation>
    <scope>NUCLEOTIDE SEQUENCE [LARGE SCALE GENOMIC DNA]</scope>
    <source>
        <strain evidence="1 2">T327</strain>
    </source>
</reference>
<keyword evidence="2" id="KW-1185">Reference proteome</keyword>
<dbReference type="EMBL" id="PUJU01000034">
    <property type="protein sequence ID" value="NHB89036.1"/>
    <property type="molecule type" value="Genomic_DNA"/>
</dbReference>
<sequence>MDGLVFTCHIGALSQTTFQVSQFTLQEELSQLYSLTLTVVSARDDIPLKVEYVMEFKEK</sequence>
<organism evidence="1 2">
    <name type="scientific">Photorhabdus tasmaniensis</name>
    <dbReference type="NCBI Taxonomy" id="1004159"/>
    <lineage>
        <taxon>Bacteria</taxon>
        <taxon>Pseudomonadati</taxon>
        <taxon>Pseudomonadota</taxon>
        <taxon>Gammaproteobacteria</taxon>
        <taxon>Enterobacterales</taxon>
        <taxon>Morganellaceae</taxon>
        <taxon>Photorhabdus</taxon>
    </lineage>
</organism>
<dbReference type="Proteomes" id="UP000697802">
    <property type="component" value="Unassembled WGS sequence"/>
</dbReference>
<evidence type="ECO:0008006" key="3">
    <source>
        <dbReference type="Google" id="ProtNLM"/>
    </source>
</evidence>
<comment type="caution">
    <text evidence="1">The sequence shown here is derived from an EMBL/GenBank/DDBJ whole genome shotgun (WGS) entry which is preliminary data.</text>
</comment>
<dbReference type="RefSeq" id="WP_133814731.1">
    <property type="nucleotide sequence ID" value="NZ_CAWPIF010000034.1"/>
</dbReference>